<evidence type="ECO:0000256" key="1">
    <source>
        <dbReference type="SAM" id="SignalP"/>
    </source>
</evidence>
<dbReference type="OrthoDB" id="9813465at2"/>
<dbReference type="InterPro" id="IPR049349">
    <property type="entry name" value="DUF2264_N"/>
</dbReference>
<proteinExistence type="predicted"/>
<dbReference type="RefSeq" id="WP_093331429.1">
    <property type="nucleotide sequence ID" value="NZ_FOAF01000012.1"/>
</dbReference>
<evidence type="ECO:0000313" key="4">
    <source>
        <dbReference type="Proteomes" id="UP000199421"/>
    </source>
</evidence>
<protein>
    <recommendedName>
        <fullName evidence="2">DUF2264 domain-containing protein</fullName>
    </recommendedName>
</protein>
<dbReference type="EMBL" id="FOAF01000012">
    <property type="protein sequence ID" value="SEM41541.1"/>
    <property type="molecule type" value="Genomic_DNA"/>
</dbReference>
<dbReference type="Pfam" id="PF10022">
    <property type="entry name" value="DUF2264"/>
    <property type="match status" value="1"/>
</dbReference>
<dbReference type="AlphaFoldDB" id="A0A1H7Y6I9"/>
<organism evidence="3 4">
    <name type="scientific">Olivibacter domesticus</name>
    <name type="common">Pseudosphingobacterium domesticum</name>
    <dbReference type="NCBI Taxonomy" id="407022"/>
    <lineage>
        <taxon>Bacteria</taxon>
        <taxon>Pseudomonadati</taxon>
        <taxon>Bacteroidota</taxon>
        <taxon>Sphingobacteriia</taxon>
        <taxon>Sphingobacteriales</taxon>
        <taxon>Sphingobacteriaceae</taxon>
        <taxon>Olivibacter</taxon>
    </lineage>
</organism>
<dbReference type="InterPro" id="IPR016624">
    <property type="entry name" value="UCP014753"/>
</dbReference>
<name>A0A1H7Y6I9_OLID1</name>
<feature type="domain" description="DUF2264" evidence="2">
    <location>
        <begin position="43"/>
        <end position="402"/>
    </location>
</feature>
<feature type="signal peptide" evidence="1">
    <location>
        <begin position="1"/>
        <end position="27"/>
    </location>
</feature>
<reference evidence="4" key="1">
    <citation type="submission" date="2016-10" db="EMBL/GenBank/DDBJ databases">
        <authorList>
            <person name="Varghese N."/>
            <person name="Submissions S."/>
        </authorList>
    </citation>
    <scope>NUCLEOTIDE SEQUENCE [LARGE SCALE GENOMIC DNA]</scope>
    <source>
        <strain evidence="4">DSM 18733</strain>
    </source>
</reference>
<dbReference type="Proteomes" id="UP000199421">
    <property type="component" value="Unassembled WGS sequence"/>
</dbReference>
<accession>A0A1H7Y6I9</accession>
<keyword evidence="4" id="KW-1185">Reference proteome</keyword>
<evidence type="ECO:0000259" key="2">
    <source>
        <dbReference type="Pfam" id="PF10022"/>
    </source>
</evidence>
<dbReference type="STRING" id="407022.SAMN05661044_05122"/>
<dbReference type="SUPFAM" id="SSF48230">
    <property type="entry name" value="Chondroitin AC/alginate lyase"/>
    <property type="match status" value="1"/>
</dbReference>
<evidence type="ECO:0000313" key="3">
    <source>
        <dbReference type="EMBL" id="SEM41541.1"/>
    </source>
</evidence>
<gene>
    <name evidence="3" type="ORF">SAMN05661044_05122</name>
</gene>
<dbReference type="PANTHER" id="PTHR35339:SF3">
    <property type="entry name" value="DUF2264 DOMAIN-CONTAINING PROTEIN"/>
    <property type="match status" value="1"/>
</dbReference>
<feature type="chain" id="PRO_5011766133" description="DUF2264 domain-containing protein" evidence="1">
    <location>
        <begin position="28"/>
        <end position="421"/>
    </location>
</feature>
<dbReference type="PIRSF" id="PIRSF014753">
    <property type="entry name" value="UCP014753"/>
    <property type="match status" value="1"/>
</dbReference>
<dbReference type="PANTHER" id="PTHR35339">
    <property type="entry name" value="LINALOOL DEHYDRATASE_ISOMERASE DOMAIN-CONTAINING PROTEIN"/>
    <property type="match status" value="1"/>
</dbReference>
<sequence length="421" mass="48476">MKRRNLLRKLSFASVAGLFIQPAQLFAGTKDVEIEKLPSGIDDRKYWVDLLDKIASPLLSNMSKGTLRKNMDMQVSPIWDNRDKGVGYLEGLGRLSTGLAPWFALENANREEDVIRKRLNKQLLASIAHGVDPESPDYLSWSSGSQPLVDAAFLAQSLIKAPKALWEPLDDTTKKRLVHEFKQLRRIKPYESNWLLFAAMIESFLLSVGEDFVEERIDYALEKIKEWYKGDGWYGDGPVFSFDYYNSYVIQPMLIDVLRVNVQHKRRSKEEYDLAYKRMQRYAEFLERMVSPEGTYPIFGRSATYRTAIFQPLVQLALEDGLPEWIKPSQVRCAITSVKKRIFIPETFVKGEWLSLGIVGNQQEGLADTYSNTGSMYLTSLSFLPLGLPEKHSFWSEPFEPWTMLKAWKGEPFKKDYHVNV</sequence>
<dbReference type="InterPro" id="IPR008929">
    <property type="entry name" value="Chondroitin_lyas"/>
</dbReference>
<keyword evidence="1" id="KW-0732">Signal</keyword>